<proteinExistence type="predicted"/>
<feature type="region of interest" description="Disordered" evidence="1">
    <location>
        <begin position="46"/>
        <end position="77"/>
    </location>
</feature>
<name>A0A9P6USU4_9FUNG</name>
<reference evidence="4" key="1">
    <citation type="journal article" date="2020" name="Fungal Divers.">
        <title>Resolving the Mortierellaceae phylogeny through synthesis of multi-gene phylogenetics and phylogenomics.</title>
        <authorList>
            <person name="Vandepol N."/>
            <person name="Liber J."/>
            <person name="Desiro A."/>
            <person name="Na H."/>
            <person name="Kennedy M."/>
            <person name="Barry K."/>
            <person name="Grigoriev I.V."/>
            <person name="Miller A.N."/>
            <person name="O'Donnell K."/>
            <person name="Stajich J.E."/>
            <person name="Bonito G."/>
        </authorList>
    </citation>
    <scope>NUCLEOTIDE SEQUENCE</scope>
    <source>
        <strain evidence="4">NVP60</strain>
    </source>
</reference>
<keyword evidence="2" id="KW-0472">Membrane</keyword>
<organism evidence="4 5">
    <name type="scientific">Linnemannia gamsii</name>
    <dbReference type="NCBI Taxonomy" id="64522"/>
    <lineage>
        <taxon>Eukaryota</taxon>
        <taxon>Fungi</taxon>
        <taxon>Fungi incertae sedis</taxon>
        <taxon>Mucoromycota</taxon>
        <taxon>Mortierellomycotina</taxon>
        <taxon>Mortierellomycetes</taxon>
        <taxon>Mortierellales</taxon>
        <taxon>Mortierellaceae</taxon>
        <taxon>Linnemannia</taxon>
    </lineage>
</organism>
<feature type="transmembrane region" description="Helical" evidence="2">
    <location>
        <begin position="298"/>
        <end position="318"/>
    </location>
</feature>
<dbReference type="AlphaFoldDB" id="A0A9P6USU4"/>
<dbReference type="Proteomes" id="UP000823405">
    <property type="component" value="Unassembled WGS sequence"/>
</dbReference>
<gene>
    <name evidence="4" type="ORF">BGZ97_004338</name>
</gene>
<comment type="caution">
    <text evidence="4">The sequence shown here is derived from an EMBL/GenBank/DDBJ whole genome shotgun (WGS) entry which is preliminary data.</text>
</comment>
<feature type="compositionally biased region" description="Low complexity" evidence="1">
    <location>
        <begin position="58"/>
        <end position="68"/>
    </location>
</feature>
<protein>
    <recommendedName>
        <fullName evidence="6">Transmembrane protein</fullName>
    </recommendedName>
</protein>
<feature type="transmembrane region" description="Helical" evidence="2">
    <location>
        <begin position="274"/>
        <end position="291"/>
    </location>
</feature>
<keyword evidence="2" id="KW-1133">Transmembrane helix</keyword>
<evidence type="ECO:0008006" key="6">
    <source>
        <dbReference type="Google" id="ProtNLM"/>
    </source>
</evidence>
<keyword evidence="3" id="KW-0732">Signal</keyword>
<evidence type="ECO:0000313" key="5">
    <source>
        <dbReference type="Proteomes" id="UP000823405"/>
    </source>
</evidence>
<evidence type="ECO:0000256" key="1">
    <source>
        <dbReference type="SAM" id="MobiDB-lite"/>
    </source>
</evidence>
<keyword evidence="5" id="KW-1185">Reference proteome</keyword>
<feature type="chain" id="PRO_5040402564" description="Transmembrane protein" evidence="3">
    <location>
        <begin position="20"/>
        <end position="321"/>
    </location>
</feature>
<evidence type="ECO:0000256" key="3">
    <source>
        <dbReference type="SAM" id="SignalP"/>
    </source>
</evidence>
<dbReference type="OrthoDB" id="2442159at2759"/>
<keyword evidence="2" id="KW-0812">Transmembrane</keyword>
<sequence length="321" mass="35412">MRPRALLLSSLCLWSVLLASAPRLGMNKTVSFTVYSSSIDGSFDDASCPMAAPPASPPSDDTATSTTTNEEESAGLTSTAWVDVSESAMAARVLAADNDEVMDSEWEFSEDTLESMTAQQRESLSALRDFWDAMEEVVGDPQEAEEIREEYEEQLDEQLRAMDDEKEEPAMVITQEELVQGMEEKMMDARDRANLDDEAILELLQTATSNQKRFGDEDDDEINESFSSSSDLDSDSDSDSDESKSEKGKPTHKSLSSCKKNKSRTTASMIIPRAANRLLLAMALVANFWVVHSEYWDLPALLFVGLGSTAVLLAHAWVPHL</sequence>
<feature type="signal peptide" evidence="3">
    <location>
        <begin position="1"/>
        <end position="19"/>
    </location>
</feature>
<feature type="region of interest" description="Disordered" evidence="1">
    <location>
        <begin position="208"/>
        <end position="261"/>
    </location>
</feature>
<accession>A0A9P6USU4</accession>
<evidence type="ECO:0000313" key="4">
    <source>
        <dbReference type="EMBL" id="KAG0318100.1"/>
    </source>
</evidence>
<dbReference type="EMBL" id="JAAAIN010000208">
    <property type="protein sequence ID" value="KAG0318100.1"/>
    <property type="molecule type" value="Genomic_DNA"/>
</dbReference>
<evidence type="ECO:0000256" key="2">
    <source>
        <dbReference type="SAM" id="Phobius"/>
    </source>
</evidence>